<dbReference type="EMBL" id="JADBGQ010000007">
    <property type="protein sequence ID" value="KAG5388552.1"/>
    <property type="molecule type" value="Genomic_DNA"/>
</dbReference>
<organism evidence="1 2">
    <name type="scientific">Brassica rapa subsp. trilocularis</name>
    <dbReference type="NCBI Taxonomy" id="1813537"/>
    <lineage>
        <taxon>Eukaryota</taxon>
        <taxon>Viridiplantae</taxon>
        <taxon>Streptophyta</taxon>
        <taxon>Embryophyta</taxon>
        <taxon>Tracheophyta</taxon>
        <taxon>Spermatophyta</taxon>
        <taxon>Magnoliopsida</taxon>
        <taxon>eudicotyledons</taxon>
        <taxon>Gunneridae</taxon>
        <taxon>Pentapetalae</taxon>
        <taxon>rosids</taxon>
        <taxon>malvids</taxon>
        <taxon>Brassicales</taxon>
        <taxon>Brassicaceae</taxon>
        <taxon>Brassiceae</taxon>
        <taxon>Brassica</taxon>
    </lineage>
</organism>
<keyword evidence="2" id="KW-1185">Reference proteome</keyword>
<protein>
    <submittedName>
        <fullName evidence="1">Uncharacterized protein</fullName>
    </submittedName>
</protein>
<evidence type="ECO:0000313" key="1">
    <source>
        <dbReference type="EMBL" id="KAG5388552.1"/>
    </source>
</evidence>
<dbReference type="Proteomes" id="UP000823674">
    <property type="component" value="Chromosome A08"/>
</dbReference>
<accession>A0ABQ7LPT1</accession>
<proteinExistence type="predicted"/>
<evidence type="ECO:0000313" key="2">
    <source>
        <dbReference type="Proteomes" id="UP000823674"/>
    </source>
</evidence>
<gene>
    <name evidence="1" type="primary">A08g503660.1_BraROA</name>
    <name evidence="1" type="ORF">IGI04_030093</name>
</gene>
<name>A0ABQ7LPT1_BRACM</name>
<comment type="caution">
    <text evidence="1">The sequence shown here is derived from an EMBL/GenBank/DDBJ whole genome shotgun (WGS) entry which is preliminary data.</text>
</comment>
<sequence>MSLKHPGSASMASLREIEVTINSTRGIRTINSVTIESNSKLTLNHQTLCFRNASLTPRVPNRDHFVTKPETTLVDQQLRSYNYSSRRNPSQNCGHHSWWIVHAP</sequence>
<reference evidence="1 2" key="1">
    <citation type="submission" date="2021-03" db="EMBL/GenBank/DDBJ databases">
        <authorList>
            <person name="King G.J."/>
            <person name="Bancroft I."/>
            <person name="Baten A."/>
            <person name="Bloomfield J."/>
            <person name="Borpatragohain P."/>
            <person name="He Z."/>
            <person name="Irish N."/>
            <person name="Irwin J."/>
            <person name="Liu K."/>
            <person name="Mauleon R.P."/>
            <person name="Moore J."/>
            <person name="Morris R."/>
            <person name="Ostergaard L."/>
            <person name="Wang B."/>
            <person name="Wells R."/>
        </authorList>
    </citation>
    <scope>NUCLEOTIDE SEQUENCE [LARGE SCALE GENOMIC DNA]</scope>
    <source>
        <strain evidence="1">R-o-18</strain>
        <tissue evidence="1">Leaf</tissue>
    </source>
</reference>